<evidence type="ECO:0000256" key="2">
    <source>
        <dbReference type="ARBA" id="ARBA00001911"/>
    </source>
</evidence>
<dbReference type="OrthoDB" id="9801785at2"/>
<dbReference type="GO" id="GO:0006012">
    <property type="term" value="P:galactose metabolic process"/>
    <property type="evidence" value="ECO:0007669"/>
    <property type="project" value="UniProtKB-UniPathway"/>
</dbReference>
<keyword evidence="7 9" id="KW-0520">NAD</keyword>
<evidence type="ECO:0000256" key="1">
    <source>
        <dbReference type="ARBA" id="ARBA00000083"/>
    </source>
</evidence>
<dbReference type="Pfam" id="PF16363">
    <property type="entry name" value="GDP_Man_Dehyd"/>
    <property type="match status" value="1"/>
</dbReference>
<comment type="caution">
    <text evidence="11">The sequence shown here is derived from an EMBL/GenBank/DDBJ whole genome shotgun (WGS) entry which is preliminary data.</text>
</comment>
<keyword evidence="8 9" id="KW-0413">Isomerase</keyword>
<evidence type="ECO:0000313" key="11">
    <source>
        <dbReference type="EMBL" id="KAB2815918.1"/>
    </source>
</evidence>
<dbReference type="CDD" id="cd05247">
    <property type="entry name" value="UDP_G4E_1_SDR_e"/>
    <property type="match status" value="1"/>
</dbReference>
<reference evidence="11 12" key="1">
    <citation type="submission" date="2019-10" db="EMBL/GenBank/DDBJ databases">
        <title>Genome sequence of Phaeocystidibacter marisrubri JCM30614 (type strain).</title>
        <authorList>
            <person name="Bowman J.P."/>
        </authorList>
    </citation>
    <scope>NUCLEOTIDE SEQUENCE [LARGE SCALE GENOMIC DNA]</scope>
    <source>
        <strain evidence="11 12">JCM 30614</strain>
    </source>
</reference>
<dbReference type="Gene3D" id="3.40.50.720">
    <property type="entry name" value="NAD(P)-binding Rossmann-like Domain"/>
    <property type="match status" value="1"/>
</dbReference>
<dbReference type="PRINTS" id="PR01713">
    <property type="entry name" value="NUCEPIMERASE"/>
</dbReference>
<comment type="subunit">
    <text evidence="9">Homodimer.</text>
</comment>
<evidence type="ECO:0000256" key="5">
    <source>
        <dbReference type="ARBA" id="ARBA00013189"/>
    </source>
</evidence>
<protein>
    <recommendedName>
        <fullName evidence="6 9">UDP-glucose 4-epimerase</fullName>
        <ecNumber evidence="5 9">5.1.3.2</ecNumber>
    </recommendedName>
</protein>
<keyword evidence="12" id="KW-1185">Reference proteome</keyword>
<dbReference type="UniPathway" id="UPA00214"/>
<dbReference type="NCBIfam" id="TIGR01179">
    <property type="entry name" value="galE"/>
    <property type="match status" value="1"/>
</dbReference>
<dbReference type="Gene3D" id="3.90.25.10">
    <property type="entry name" value="UDP-galactose 4-epimerase, domain 1"/>
    <property type="match status" value="1"/>
</dbReference>
<comment type="catalytic activity">
    <reaction evidence="1 9">
        <text>UDP-alpha-D-glucose = UDP-alpha-D-galactose</text>
        <dbReference type="Rhea" id="RHEA:22168"/>
        <dbReference type="ChEBI" id="CHEBI:58885"/>
        <dbReference type="ChEBI" id="CHEBI:66914"/>
        <dbReference type="EC" id="5.1.3.2"/>
    </reaction>
</comment>
<comment type="cofactor">
    <cofactor evidence="2 9">
        <name>NAD(+)</name>
        <dbReference type="ChEBI" id="CHEBI:57540"/>
    </cofactor>
</comment>
<feature type="domain" description="NAD(P)-binding" evidence="10">
    <location>
        <begin position="5"/>
        <end position="326"/>
    </location>
</feature>
<proteinExistence type="inferred from homology"/>
<organism evidence="11 12">
    <name type="scientific">Phaeocystidibacter marisrubri</name>
    <dbReference type="NCBI Taxonomy" id="1577780"/>
    <lineage>
        <taxon>Bacteria</taxon>
        <taxon>Pseudomonadati</taxon>
        <taxon>Bacteroidota</taxon>
        <taxon>Flavobacteriia</taxon>
        <taxon>Flavobacteriales</taxon>
        <taxon>Phaeocystidibacteraceae</taxon>
        <taxon>Phaeocystidibacter</taxon>
    </lineage>
</organism>
<dbReference type="EC" id="5.1.3.2" evidence="5 9"/>
<sequence length="336" mass="36987">MQKILVTGGLGYIGSHTVVELISAGYEPVVLDDLSESDIEVVERIERIVNRKIIFEEVNMCDAKALDGVFASHPEMVGVIHFAAFLLVNESVEHPLKYYQNNLVSTMNLIDSMVKHGVKPVVFSSSCTVYGTPATLPVDETAPLQPAESPYGNTKKMGEDILRDSSLAYGLRTLALRYFNPIGAHSSGHIGEFQDGEPHHLVPYITETAIGKRKSLKVFGGDYETRDGTCVRDYIHVVDIARAHVRAVEVSLHEDRPAFDVINLGSGTGSTVLEMIHAFQRATGMEVPHEVVARREGDVPAVYADIKKAASVLNWKPIHTLEDMLSSAWEFEQSLS</sequence>
<dbReference type="InterPro" id="IPR016040">
    <property type="entry name" value="NAD(P)-bd_dom"/>
</dbReference>
<dbReference type="AlphaFoldDB" id="A0A6L3ZE96"/>
<comment type="pathway">
    <text evidence="3 9">Carbohydrate metabolism; galactose metabolism.</text>
</comment>
<keyword evidence="9" id="KW-0119">Carbohydrate metabolism</keyword>
<evidence type="ECO:0000256" key="7">
    <source>
        <dbReference type="ARBA" id="ARBA00023027"/>
    </source>
</evidence>
<dbReference type="SUPFAM" id="SSF51735">
    <property type="entry name" value="NAD(P)-binding Rossmann-fold domains"/>
    <property type="match status" value="1"/>
</dbReference>
<dbReference type="InterPro" id="IPR005886">
    <property type="entry name" value="UDP_G4E"/>
</dbReference>
<evidence type="ECO:0000259" key="10">
    <source>
        <dbReference type="Pfam" id="PF16363"/>
    </source>
</evidence>
<dbReference type="RefSeq" id="WP_151693347.1">
    <property type="nucleotide sequence ID" value="NZ_BMGX01000001.1"/>
</dbReference>
<dbReference type="Proteomes" id="UP000484164">
    <property type="component" value="Unassembled WGS sequence"/>
</dbReference>
<evidence type="ECO:0000256" key="6">
    <source>
        <dbReference type="ARBA" id="ARBA00018569"/>
    </source>
</evidence>
<dbReference type="PANTHER" id="PTHR43725:SF47">
    <property type="entry name" value="UDP-GLUCOSE 4-EPIMERASE"/>
    <property type="match status" value="1"/>
</dbReference>
<dbReference type="GO" id="GO:0003978">
    <property type="term" value="F:UDP-glucose 4-epimerase activity"/>
    <property type="evidence" value="ECO:0007669"/>
    <property type="project" value="UniProtKB-UniRule"/>
</dbReference>
<comment type="similarity">
    <text evidence="4 9">Belongs to the NAD(P)-dependent epimerase/dehydratase family.</text>
</comment>
<evidence type="ECO:0000256" key="3">
    <source>
        <dbReference type="ARBA" id="ARBA00004947"/>
    </source>
</evidence>
<evidence type="ECO:0000256" key="9">
    <source>
        <dbReference type="RuleBase" id="RU366046"/>
    </source>
</evidence>
<dbReference type="PANTHER" id="PTHR43725">
    <property type="entry name" value="UDP-GLUCOSE 4-EPIMERASE"/>
    <property type="match status" value="1"/>
</dbReference>
<dbReference type="GO" id="GO:0005829">
    <property type="term" value="C:cytosol"/>
    <property type="evidence" value="ECO:0007669"/>
    <property type="project" value="TreeGrafter"/>
</dbReference>
<evidence type="ECO:0000256" key="8">
    <source>
        <dbReference type="ARBA" id="ARBA00023235"/>
    </source>
</evidence>
<name>A0A6L3ZE96_9FLAO</name>
<gene>
    <name evidence="11" type="primary">galE</name>
    <name evidence="11" type="ORF">F8C82_09480</name>
</gene>
<evidence type="ECO:0000313" key="12">
    <source>
        <dbReference type="Proteomes" id="UP000484164"/>
    </source>
</evidence>
<dbReference type="InterPro" id="IPR036291">
    <property type="entry name" value="NAD(P)-bd_dom_sf"/>
</dbReference>
<accession>A0A6L3ZE96</accession>
<dbReference type="EMBL" id="WBVQ01000002">
    <property type="protein sequence ID" value="KAB2815918.1"/>
    <property type="molecule type" value="Genomic_DNA"/>
</dbReference>
<evidence type="ECO:0000256" key="4">
    <source>
        <dbReference type="ARBA" id="ARBA00007637"/>
    </source>
</evidence>